<keyword evidence="1" id="KW-0472">Membrane</keyword>
<reference evidence="2 3" key="1">
    <citation type="journal article" date="2002" name="Nature">
        <title>Genome sequence and comparative analysis of the model rodent malaria parasite Plasmodium yoelii yoelii.</title>
        <authorList>
            <person name="Carlton J.M."/>
            <person name="Angiuoli S.V."/>
            <person name="Suh B.B."/>
            <person name="Kooij T.W."/>
            <person name="Pertea M."/>
            <person name="Silva J.C."/>
            <person name="Ermolaeva M.D."/>
            <person name="Allen J.E."/>
            <person name="Selengut J.D."/>
            <person name="Koo H.L."/>
            <person name="Peterson J.D."/>
            <person name="Pop M."/>
            <person name="Kosack D.S."/>
            <person name="Shumway M.F."/>
            <person name="Bidwell S.L."/>
            <person name="Shallom S.J."/>
            <person name="van Aken S.E."/>
            <person name="Riedmuller S.B."/>
            <person name="Feldblyum T.V."/>
            <person name="Cho J.K."/>
            <person name="Quackenbush J."/>
            <person name="Sedegah M."/>
            <person name="Shoaibi A."/>
            <person name="Cummings L.M."/>
            <person name="Florens L."/>
            <person name="Yates J.R."/>
            <person name="Raine J.D."/>
            <person name="Sinden R.E."/>
            <person name="Harris M.A."/>
            <person name="Cunningham D.A."/>
            <person name="Preiser P.R."/>
            <person name="Bergman L.W."/>
            <person name="Vaidya A.B."/>
            <person name="van Lin L.H."/>
            <person name="Janse C.J."/>
            <person name="Waters A.P."/>
            <person name="Smith H.O."/>
            <person name="White O.R."/>
            <person name="Salzberg S.L."/>
            <person name="Venter J.C."/>
            <person name="Fraser C.M."/>
            <person name="Hoffman S.L."/>
            <person name="Gardner M.J."/>
            <person name="Carucci D.J."/>
        </authorList>
    </citation>
    <scope>NUCLEOTIDE SEQUENCE [LARGE SCALE GENOMIC DNA]</scope>
    <source>
        <strain evidence="2 3">17XNL</strain>
    </source>
</reference>
<dbReference type="AlphaFoldDB" id="Q7RBV9"/>
<sequence>MKECVKLSFIINNIRGNIKKISKEKDDPNGNYKIKLQNLFSDNNYKDNYFNFFSGLYIFYTLYISYYLYINLEENGEFSEEQLYFYYYLKLFMTKINEINIYINKDDIIYQEMVTKIKIHEDQNQLANEFIKKKSMQRKKSRIGIKKKGETNSFWRFEWIYKFRNRVNNKNVSNPNELEEKQKLLSECDKTMNINDYKKKKEAYNSNEDNNIPSNYIDVNILSLYYHENYEKSISHANYMDFFMAINLKELSILFEDLAFVLNKLCDIFKSNTLRERIEITKIPNLFNKFSKNYIAGTLDLFKYELIYKYYGKQQYLYVNNIKIDSMFIPCKKFLNDNMQKYINIKKSVLYFNPNGAYYELNACYSG</sequence>
<dbReference type="InParanoid" id="Q7RBV9"/>
<dbReference type="PaxDb" id="73239-Q7RBV9"/>
<keyword evidence="1" id="KW-1133">Transmembrane helix</keyword>
<accession>Q7RBV9</accession>
<comment type="caution">
    <text evidence="2">The sequence shown here is derived from an EMBL/GenBank/DDBJ whole genome shotgun (WGS) entry which is preliminary data.</text>
</comment>
<protein>
    <submittedName>
        <fullName evidence="2">Uncharacterized protein</fullName>
    </submittedName>
</protein>
<proteinExistence type="predicted"/>
<feature type="non-terminal residue" evidence="2">
    <location>
        <position position="367"/>
    </location>
</feature>
<keyword evidence="3" id="KW-1185">Reference proteome</keyword>
<gene>
    <name evidence="2" type="ORF">PY06027</name>
</gene>
<name>Q7RBV9_PLAYO</name>
<evidence type="ECO:0000256" key="1">
    <source>
        <dbReference type="SAM" id="Phobius"/>
    </source>
</evidence>
<organism evidence="2 3">
    <name type="scientific">Plasmodium yoelii yoelii</name>
    <dbReference type="NCBI Taxonomy" id="73239"/>
    <lineage>
        <taxon>Eukaryota</taxon>
        <taxon>Sar</taxon>
        <taxon>Alveolata</taxon>
        <taxon>Apicomplexa</taxon>
        <taxon>Aconoidasida</taxon>
        <taxon>Haemosporida</taxon>
        <taxon>Plasmodiidae</taxon>
        <taxon>Plasmodium</taxon>
        <taxon>Plasmodium (Vinckeia)</taxon>
    </lineage>
</organism>
<keyword evidence="1" id="KW-0812">Transmembrane</keyword>
<feature type="transmembrane region" description="Helical" evidence="1">
    <location>
        <begin position="49"/>
        <end position="69"/>
    </location>
</feature>
<dbReference type="EMBL" id="AABL01001995">
    <property type="protein sequence ID" value="EAA18172.1"/>
    <property type="molecule type" value="Genomic_DNA"/>
</dbReference>
<evidence type="ECO:0000313" key="2">
    <source>
        <dbReference type="EMBL" id="EAA18172.1"/>
    </source>
</evidence>
<dbReference type="Proteomes" id="UP000008553">
    <property type="component" value="Unassembled WGS sequence"/>
</dbReference>
<evidence type="ECO:0000313" key="3">
    <source>
        <dbReference type="Proteomes" id="UP000008553"/>
    </source>
</evidence>